<proteinExistence type="inferred from homology"/>
<keyword evidence="6 9" id="KW-0460">Magnesium</keyword>
<keyword evidence="3 9" id="KW-0547">Nucleotide-binding</keyword>
<feature type="domain" description="Carbohydrate kinase PfkB" evidence="10">
    <location>
        <begin position="2"/>
        <end position="286"/>
    </location>
</feature>
<feature type="binding site" evidence="9">
    <location>
        <position position="277"/>
    </location>
    <ligand>
        <name>K(+)</name>
        <dbReference type="ChEBI" id="CHEBI:29103"/>
    </ligand>
</feature>
<evidence type="ECO:0000256" key="1">
    <source>
        <dbReference type="ARBA" id="ARBA00022679"/>
    </source>
</evidence>
<feature type="binding site" evidence="9">
    <location>
        <position position="238"/>
    </location>
    <ligand>
        <name>K(+)</name>
        <dbReference type="ChEBI" id="CHEBI:29103"/>
    </ligand>
</feature>
<comment type="catalytic activity">
    <reaction evidence="9">
        <text>D-ribose + ATP = D-ribose 5-phosphate + ADP + H(+)</text>
        <dbReference type="Rhea" id="RHEA:13697"/>
        <dbReference type="ChEBI" id="CHEBI:15378"/>
        <dbReference type="ChEBI" id="CHEBI:30616"/>
        <dbReference type="ChEBI" id="CHEBI:47013"/>
        <dbReference type="ChEBI" id="CHEBI:78346"/>
        <dbReference type="ChEBI" id="CHEBI:456216"/>
        <dbReference type="EC" id="2.7.1.15"/>
    </reaction>
</comment>
<dbReference type="AlphaFoldDB" id="A0A926ES64"/>
<evidence type="ECO:0000256" key="8">
    <source>
        <dbReference type="ARBA" id="ARBA00023277"/>
    </source>
</evidence>
<keyword evidence="8 9" id="KW-0119">Carbohydrate metabolism</keyword>
<evidence type="ECO:0000256" key="9">
    <source>
        <dbReference type="HAMAP-Rule" id="MF_01987"/>
    </source>
</evidence>
<feature type="binding site" evidence="9">
    <location>
        <begin position="38"/>
        <end position="42"/>
    </location>
    <ligand>
        <name>substrate</name>
    </ligand>
</feature>
<name>A0A926ES64_9FIRM</name>
<dbReference type="HAMAP" id="MF_01987">
    <property type="entry name" value="Ribokinase"/>
    <property type="match status" value="1"/>
</dbReference>
<dbReference type="EC" id="2.7.1.15" evidence="9"/>
<feature type="binding site" evidence="9">
    <location>
        <begin position="10"/>
        <end position="12"/>
    </location>
    <ligand>
        <name>substrate</name>
    </ligand>
</feature>
<reference evidence="11" key="1">
    <citation type="submission" date="2020-08" db="EMBL/GenBank/DDBJ databases">
        <title>Genome public.</title>
        <authorList>
            <person name="Liu C."/>
            <person name="Sun Q."/>
        </authorList>
    </citation>
    <scope>NUCLEOTIDE SEQUENCE</scope>
    <source>
        <strain evidence="11">NSJ-64</strain>
    </source>
</reference>
<dbReference type="GO" id="GO:0019303">
    <property type="term" value="P:D-ribose catabolic process"/>
    <property type="evidence" value="ECO:0007669"/>
    <property type="project" value="UniProtKB-UniRule"/>
</dbReference>
<feature type="binding site" evidence="9">
    <location>
        <begin position="212"/>
        <end position="217"/>
    </location>
    <ligand>
        <name>ATP</name>
        <dbReference type="ChEBI" id="CHEBI:30616"/>
    </ligand>
</feature>
<gene>
    <name evidence="9" type="primary">rbsK</name>
    <name evidence="11" type="ORF">H8705_07210</name>
</gene>
<feature type="binding site" evidence="9">
    <location>
        <position position="274"/>
    </location>
    <ligand>
        <name>K(+)</name>
        <dbReference type="ChEBI" id="CHEBI:29103"/>
    </ligand>
</feature>
<keyword evidence="9" id="KW-0963">Cytoplasm</keyword>
<dbReference type="SUPFAM" id="SSF53613">
    <property type="entry name" value="Ribokinase-like"/>
    <property type="match status" value="1"/>
</dbReference>
<dbReference type="PANTHER" id="PTHR10584">
    <property type="entry name" value="SUGAR KINASE"/>
    <property type="match status" value="1"/>
</dbReference>
<feature type="active site" description="Proton acceptor" evidence="9">
    <location>
        <position position="244"/>
    </location>
</feature>
<sequence>MKVLSYGSLNLDYVFRVDHFVRPGETMIALDRQVFPGGKGLNQSIALSRAGAQVYHAGAIGQDGEMLRRLLEENGVDTRYLRVRSQVGTGNAIIQVNRSGNNCILAYGGSNQTMCEWEAKETISQFEAGDFLVLQNEINEIGCMICAAHRQKMKIVLNPSPMNEKILDLPLELVDYFMINEVEAQDISGTNNPEDAMKALGEKYPQAKIVLTLGKLGVKYKDGEQVLSHGIYDVPVVDTTAAGDTFTGFFIGSIMQGNTPEEALRAASIASSIAVSRKGAAPSIPTWQEVNFSNLTLI</sequence>
<dbReference type="InterPro" id="IPR011877">
    <property type="entry name" value="Ribokinase"/>
</dbReference>
<evidence type="ECO:0000256" key="6">
    <source>
        <dbReference type="ARBA" id="ARBA00022842"/>
    </source>
</evidence>
<comment type="subunit">
    <text evidence="9">Homodimer.</text>
</comment>
<keyword evidence="7 9" id="KW-0630">Potassium</keyword>
<evidence type="ECO:0000256" key="3">
    <source>
        <dbReference type="ARBA" id="ARBA00022741"/>
    </source>
</evidence>
<feature type="binding site" evidence="9">
    <location>
        <position position="279"/>
    </location>
    <ligand>
        <name>K(+)</name>
        <dbReference type="ChEBI" id="CHEBI:29103"/>
    </ligand>
</feature>
<dbReference type="GO" id="GO:0046872">
    <property type="term" value="F:metal ion binding"/>
    <property type="evidence" value="ECO:0007669"/>
    <property type="project" value="UniProtKB-KW"/>
</dbReference>
<feature type="binding site" evidence="9">
    <location>
        <position position="240"/>
    </location>
    <ligand>
        <name>K(+)</name>
        <dbReference type="ChEBI" id="CHEBI:29103"/>
    </ligand>
</feature>
<feature type="binding site" evidence="9">
    <location>
        <begin position="243"/>
        <end position="244"/>
    </location>
    <ligand>
        <name>ATP</name>
        <dbReference type="ChEBI" id="CHEBI:30616"/>
    </ligand>
</feature>
<dbReference type="InterPro" id="IPR011611">
    <property type="entry name" value="PfkB_dom"/>
</dbReference>
<dbReference type="Gene3D" id="3.40.1190.20">
    <property type="match status" value="1"/>
</dbReference>
<comment type="cofactor">
    <cofactor evidence="9">
        <name>Mg(2+)</name>
        <dbReference type="ChEBI" id="CHEBI:18420"/>
    </cofactor>
    <text evidence="9">Requires a divalent cation, most likely magnesium in vivo, as an electrophilic catalyst to aid phosphoryl group transfer. It is the chelate of the metal and the nucleotide that is the actual substrate.</text>
</comment>
<keyword evidence="4 9" id="KW-0418">Kinase</keyword>
<keyword evidence="2 9" id="KW-0479">Metal-binding</keyword>
<comment type="caution">
    <text evidence="11">The sequence shown here is derived from an EMBL/GenBank/DDBJ whole genome shotgun (WGS) entry which is preliminary data.</text>
</comment>
<feature type="binding site" evidence="9">
    <location>
        <position position="137"/>
    </location>
    <ligand>
        <name>substrate</name>
    </ligand>
</feature>
<evidence type="ECO:0000256" key="5">
    <source>
        <dbReference type="ARBA" id="ARBA00022840"/>
    </source>
</evidence>
<dbReference type="RefSeq" id="WP_262395150.1">
    <property type="nucleotide sequence ID" value="NZ_JACRTD010000004.1"/>
</dbReference>
<dbReference type="InterPro" id="IPR029056">
    <property type="entry name" value="Ribokinase-like"/>
</dbReference>
<dbReference type="Proteomes" id="UP000623678">
    <property type="component" value="Unassembled WGS sequence"/>
</dbReference>
<dbReference type="GO" id="GO:0005737">
    <property type="term" value="C:cytoplasm"/>
    <property type="evidence" value="ECO:0007669"/>
    <property type="project" value="UniProtKB-SubCell"/>
</dbReference>
<comment type="subcellular location">
    <subcellularLocation>
        <location evidence="9">Cytoplasm</location>
    </subcellularLocation>
</comment>
<comment type="caution">
    <text evidence="9">Lacks conserved residue(s) required for the propagation of feature annotation.</text>
</comment>
<evidence type="ECO:0000256" key="2">
    <source>
        <dbReference type="ARBA" id="ARBA00022723"/>
    </source>
</evidence>
<dbReference type="CDD" id="cd01174">
    <property type="entry name" value="ribokinase"/>
    <property type="match status" value="1"/>
</dbReference>
<accession>A0A926ES64</accession>
<keyword evidence="5 9" id="KW-0067">ATP-binding</keyword>
<dbReference type="PANTHER" id="PTHR10584:SF166">
    <property type="entry name" value="RIBOKINASE"/>
    <property type="match status" value="1"/>
</dbReference>
<keyword evidence="1 9" id="KW-0808">Transferase</keyword>
<evidence type="ECO:0000313" key="12">
    <source>
        <dbReference type="Proteomes" id="UP000623678"/>
    </source>
</evidence>
<comment type="function">
    <text evidence="9">Catalyzes the phosphorylation of ribose at O-5 in a reaction requiring ATP and magnesium. The resulting D-ribose-5-phosphate can then be used either for sythesis of nucleotides, histidine, and tryptophan, or as a component of the pentose phosphate pathway.</text>
</comment>
<protein>
    <recommendedName>
        <fullName evidence="9">Ribokinase</fullName>
        <shortName evidence="9">RK</shortName>
        <ecNumber evidence="9">2.7.1.15</ecNumber>
    </recommendedName>
</protein>
<dbReference type="GO" id="GO:0004747">
    <property type="term" value="F:ribokinase activity"/>
    <property type="evidence" value="ECO:0007669"/>
    <property type="project" value="UniProtKB-UniRule"/>
</dbReference>
<feature type="binding site" evidence="9">
    <location>
        <position position="244"/>
    </location>
    <ligand>
        <name>substrate</name>
    </ligand>
</feature>
<evidence type="ECO:0000313" key="11">
    <source>
        <dbReference type="EMBL" id="MBC8585369.1"/>
    </source>
</evidence>
<keyword evidence="12" id="KW-1185">Reference proteome</keyword>
<dbReference type="GO" id="GO:0005524">
    <property type="term" value="F:ATP binding"/>
    <property type="evidence" value="ECO:0007669"/>
    <property type="project" value="UniProtKB-UniRule"/>
</dbReference>
<dbReference type="PRINTS" id="PR00990">
    <property type="entry name" value="RIBOKINASE"/>
</dbReference>
<evidence type="ECO:0000259" key="10">
    <source>
        <dbReference type="Pfam" id="PF00294"/>
    </source>
</evidence>
<dbReference type="InterPro" id="IPR002139">
    <property type="entry name" value="Ribo/fructo_kinase"/>
</dbReference>
<comment type="similarity">
    <text evidence="9">Belongs to the carbohydrate kinase PfkB family. Ribokinase subfamily.</text>
</comment>
<comment type="activity regulation">
    <text evidence="9">Activated by a monovalent cation that binds near, but not in, the active site. The most likely occupant of the site in vivo is potassium. Ion binding induces a conformational change that may alter substrate affinity.</text>
</comment>
<feature type="binding site" evidence="9">
    <location>
        <position position="180"/>
    </location>
    <ligand>
        <name>ATP</name>
        <dbReference type="ChEBI" id="CHEBI:30616"/>
    </ligand>
</feature>
<feature type="binding site" evidence="9">
    <location>
        <position position="283"/>
    </location>
    <ligand>
        <name>K(+)</name>
        <dbReference type="ChEBI" id="CHEBI:29103"/>
    </ligand>
</feature>
<dbReference type="Pfam" id="PF00294">
    <property type="entry name" value="PfkB"/>
    <property type="match status" value="1"/>
</dbReference>
<evidence type="ECO:0000256" key="4">
    <source>
        <dbReference type="ARBA" id="ARBA00022777"/>
    </source>
</evidence>
<dbReference type="EMBL" id="JACRTD010000004">
    <property type="protein sequence ID" value="MBC8585369.1"/>
    <property type="molecule type" value="Genomic_DNA"/>
</dbReference>
<comment type="pathway">
    <text evidence="9">Carbohydrate metabolism; D-ribose degradation; D-ribose 5-phosphate from beta-D-ribopyranose: step 2/2.</text>
</comment>
<organism evidence="11 12">
    <name type="scientific">Youxingia wuxianensis</name>
    <dbReference type="NCBI Taxonomy" id="2763678"/>
    <lineage>
        <taxon>Bacteria</taxon>
        <taxon>Bacillati</taxon>
        <taxon>Bacillota</taxon>
        <taxon>Clostridia</taxon>
        <taxon>Eubacteriales</taxon>
        <taxon>Oscillospiraceae</taxon>
        <taxon>Youxingia</taxon>
    </lineage>
</organism>
<evidence type="ECO:0000256" key="7">
    <source>
        <dbReference type="ARBA" id="ARBA00022958"/>
    </source>
</evidence>